<evidence type="ECO:0008006" key="3">
    <source>
        <dbReference type="Google" id="ProtNLM"/>
    </source>
</evidence>
<keyword evidence="2" id="KW-1185">Reference proteome</keyword>
<evidence type="ECO:0000313" key="2">
    <source>
        <dbReference type="Proteomes" id="UP001597119"/>
    </source>
</evidence>
<dbReference type="EMBL" id="JBHUDJ010000002">
    <property type="protein sequence ID" value="MFD1586625.1"/>
    <property type="molecule type" value="Genomic_DNA"/>
</dbReference>
<proteinExistence type="predicted"/>
<protein>
    <recommendedName>
        <fullName evidence="3">TraB family protein</fullName>
    </recommendedName>
</protein>
<organism evidence="1 2">
    <name type="scientific">Halorientalis brevis</name>
    <dbReference type="NCBI Taxonomy" id="1126241"/>
    <lineage>
        <taxon>Archaea</taxon>
        <taxon>Methanobacteriati</taxon>
        <taxon>Methanobacteriota</taxon>
        <taxon>Stenosarchaea group</taxon>
        <taxon>Halobacteria</taxon>
        <taxon>Halobacteriales</taxon>
        <taxon>Haloarculaceae</taxon>
        <taxon>Halorientalis</taxon>
    </lineage>
</organism>
<dbReference type="RefSeq" id="WP_247379323.1">
    <property type="nucleotide sequence ID" value="NZ_JALLGV010000007.1"/>
</dbReference>
<dbReference type="AlphaFoldDB" id="A0ABD6C981"/>
<comment type="caution">
    <text evidence="1">The sequence shown here is derived from an EMBL/GenBank/DDBJ whole genome shotgun (WGS) entry which is preliminary data.</text>
</comment>
<accession>A0ABD6C981</accession>
<dbReference type="Proteomes" id="UP001597119">
    <property type="component" value="Unassembled WGS sequence"/>
</dbReference>
<sequence length="239" mass="25942">MAADSPSPDDPRLDDDHVRTLDDGQVTLVGVVHDHPASRYRVHEIVSRRAPDVLALETPPLALPLFRQYAADDRDVPAFGGEISAAISAAEEARVVGIDGIDGRFVRTLAANLRQERASLSTVRSLVSGITSVLRHATVCRLAATVCDLTGLRLEVDEPVDHDCSLRDAPAVQADDERSQLTQSLTLLRVADPPEPVKLRDETREECMAERLTALREEGDVVAVVGRGHLDPLADLLTQ</sequence>
<gene>
    <name evidence="1" type="ORF">ACFR9U_06495</name>
</gene>
<evidence type="ECO:0000313" key="1">
    <source>
        <dbReference type="EMBL" id="MFD1586625.1"/>
    </source>
</evidence>
<name>A0ABD6C981_9EURY</name>
<reference evidence="1 2" key="1">
    <citation type="journal article" date="2019" name="Int. J. Syst. Evol. Microbiol.">
        <title>The Global Catalogue of Microorganisms (GCM) 10K type strain sequencing project: providing services to taxonomists for standard genome sequencing and annotation.</title>
        <authorList>
            <consortium name="The Broad Institute Genomics Platform"/>
            <consortium name="The Broad Institute Genome Sequencing Center for Infectious Disease"/>
            <person name="Wu L."/>
            <person name="Ma J."/>
        </authorList>
    </citation>
    <scope>NUCLEOTIDE SEQUENCE [LARGE SCALE GENOMIC DNA]</scope>
    <source>
        <strain evidence="1 2">CGMCC 1.12125</strain>
    </source>
</reference>